<reference evidence="4 5" key="2">
    <citation type="submission" date="2024-07" db="EMBL/GenBank/DDBJ databases">
        <authorList>
            <person name="Akdeniz Z."/>
        </authorList>
    </citation>
    <scope>NUCLEOTIDE SEQUENCE [LARGE SCALE GENOMIC DNA]</scope>
</reference>
<dbReference type="EMBL" id="CAXDID020000699">
    <property type="protein sequence ID" value="CAL6110953.1"/>
    <property type="molecule type" value="Genomic_DNA"/>
</dbReference>
<dbReference type="EMBL" id="CATOUU010000949">
    <property type="protein sequence ID" value="CAI9961882.1"/>
    <property type="molecule type" value="Genomic_DNA"/>
</dbReference>
<dbReference type="Proteomes" id="UP001642409">
    <property type="component" value="Unassembled WGS sequence"/>
</dbReference>
<dbReference type="PANTHER" id="PTHR46652:SF3">
    <property type="entry name" value="LEUCINE-RICH REPEAT-CONTAINING PROTEIN 9"/>
    <property type="match status" value="1"/>
</dbReference>
<keyword evidence="5" id="KW-1185">Reference proteome</keyword>
<dbReference type="SUPFAM" id="SSF52058">
    <property type="entry name" value="L domain-like"/>
    <property type="match status" value="1"/>
</dbReference>
<organism evidence="3">
    <name type="scientific">Hexamita inflata</name>
    <dbReference type="NCBI Taxonomy" id="28002"/>
    <lineage>
        <taxon>Eukaryota</taxon>
        <taxon>Metamonada</taxon>
        <taxon>Diplomonadida</taxon>
        <taxon>Hexamitidae</taxon>
        <taxon>Hexamitinae</taxon>
        <taxon>Hexamita</taxon>
    </lineage>
</organism>
<dbReference type="InterPro" id="IPR050836">
    <property type="entry name" value="SDS22/Internalin_LRR"/>
</dbReference>
<comment type="caution">
    <text evidence="3">The sequence shown here is derived from an EMBL/GenBank/DDBJ whole genome shotgun (WGS) entry which is preliminary data.</text>
</comment>
<evidence type="ECO:0000256" key="1">
    <source>
        <dbReference type="ARBA" id="ARBA00022614"/>
    </source>
</evidence>
<dbReference type="AlphaFoldDB" id="A0AA86QRT0"/>
<accession>A0AA86QRT0</accession>
<protein>
    <submittedName>
        <fullName evidence="3">Leucine-rich repeat domain-containing protein</fullName>
    </submittedName>
    <submittedName>
        <fullName evidence="4">Leucine-rich_repeat domain-containing protein</fullName>
    </submittedName>
</protein>
<reference evidence="3" key="1">
    <citation type="submission" date="2023-06" db="EMBL/GenBank/DDBJ databases">
        <authorList>
            <person name="Kurt Z."/>
        </authorList>
    </citation>
    <scope>NUCLEOTIDE SEQUENCE</scope>
</reference>
<dbReference type="Pfam" id="PF12799">
    <property type="entry name" value="LRR_4"/>
    <property type="match status" value="1"/>
</dbReference>
<name>A0AA86QRT0_9EUKA</name>
<dbReference type="PROSITE" id="PS51450">
    <property type="entry name" value="LRR"/>
    <property type="match status" value="2"/>
</dbReference>
<dbReference type="InterPro" id="IPR025875">
    <property type="entry name" value="Leu-rich_rpt_4"/>
</dbReference>
<gene>
    <name evidence="3" type="ORF">HINF_LOCUS49527</name>
    <name evidence="4" type="ORF">HINF_LOCUS76163</name>
</gene>
<dbReference type="PANTHER" id="PTHR46652">
    <property type="entry name" value="LEUCINE-RICH REPEAT AND IQ DOMAIN-CONTAINING PROTEIN 1-RELATED"/>
    <property type="match status" value="1"/>
</dbReference>
<dbReference type="Gene3D" id="3.80.10.10">
    <property type="entry name" value="Ribonuclease Inhibitor"/>
    <property type="match status" value="1"/>
</dbReference>
<keyword evidence="2" id="KW-0677">Repeat</keyword>
<dbReference type="InterPro" id="IPR001611">
    <property type="entry name" value="Leu-rich_rpt"/>
</dbReference>
<sequence>MRTLVNLEVLSMRLNKISNIQHLQNIVLLTYLDISYNSIKDISVLNQFKSLKKLHLNRNEGVDITPLQYQTQLIELTLDECDLYEISALRPLINLEYLDIASNYIIYFYPICNLETQINFEGNLTVESSDLFTFYDVKNKSQYTDQPTEQQMQLAEKMKMVDLNMSSVRDINSKRKNYLLSKLTATTAVIQQSLKLYNMFSSFYEKVAQLFAQLDAQEDQQ</sequence>
<dbReference type="InterPro" id="IPR032675">
    <property type="entry name" value="LRR_dom_sf"/>
</dbReference>
<evidence type="ECO:0000313" key="3">
    <source>
        <dbReference type="EMBL" id="CAI9961882.1"/>
    </source>
</evidence>
<keyword evidence="1" id="KW-0433">Leucine-rich repeat</keyword>
<evidence type="ECO:0000313" key="4">
    <source>
        <dbReference type="EMBL" id="CAL6110953.1"/>
    </source>
</evidence>
<evidence type="ECO:0000256" key="2">
    <source>
        <dbReference type="ARBA" id="ARBA00022737"/>
    </source>
</evidence>
<evidence type="ECO:0000313" key="5">
    <source>
        <dbReference type="Proteomes" id="UP001642409"/>
    </source>
</evidence>
<proteinExistence type="predicted"/>